<keyword evidence="2" id="KW-0813">Transport</keyword>
<dbReference type="Proteomes" id="UP000007494">
    <property type="component" value="Chromosome X"/>
</dbReference>
<evidence type="ECO:0008006" key="10">
    <source>
        <dbReference type="Google" id="ProtNLM"/>
    </source>
</evidence>
<dbReference type="InterPro" id="IPR044770">
    <property type="entry name" value="MFS_spinster-like"/>
</dbReference>
<evidence type="ECO:0000256" key="2">
    <source>
        <dbReference type="ARBA" id="ARBA00022448"/>
    </source>
</evidence>
<proteinExistence type="inferred from homology"/>
<dbReference type="OrthoDB" id="440755at2759"/>
<evidence type="ECO:0000256" key="5">
    <source>
        <dbReference type="ARBA" id="ARBA00023136"/>
    </source>
</evidence>
<comment type="subcellular location">
    <subcellularLocation>
        <location evidence="1">Membrane</location>
        <topology evidence="1">Multi-pass membrane protein</topology>
    </subcellularLocation>
</comment>
<feature type="transmembrane region" description="Helical" evidence="7">
    <location>
        <begin position="167"/>
        <end position="189"/>
    </location>
</feature>
<comment type="similarity">
    <text evidence="6">Belongs to the major facilitator superfamily. Spinster (TC 2.A.1.49) family.</text>
</comment>
<evidence type="ECO:0000256" key="3">
    <source>
        <dbReference type="ARBA" id="ARBA00022692"/>
    </source>
</evidence>
<dbReference type="Pfam" id="PF07690">
    <property type="entry name" value="MFS_1"/>
    <property type="match status" value="1"/>
</dbReference>
<accession>F0VKQ7</accession>
<dbReference type="VEuPathDB" id="ToxoDB:NCLIV_050860"/>
<evidence type="ECO:0000313" key="9">
    <source>
        <dbReference type="Proteomes" id="UP000007494"/>
    </source>
</evidence>
<evidence type="ECO:0000256" key="6">
    <source>
        <dbReference type="ARBA" id="ARBA00024338"/>
    </source>
</evidence>
<evidence type="ECO:0000256" key="1">
    <source>
        <dbReference type="ARBA" id="ARBA00004141"/>
    </source>
</evidence>
<dbReference type="PANTHER" id="PTHR23505">
    <property type="entry name" value="SPINSTER"/>
    <property type="match status" value="1"/>
</dbReference>
<protein>
    <recommendedName>
        <fullName evidence="10">Major facilitator superfamily (MFS) profile domain-containing protein</fullName>
    </recommendedName>
</protein>
<organism evidence="8 9">
    <name type="scientific">Neospora caninum (strain Liverpool)</name>
    <dbReference type="NCBI Taxonomy" id="572307"/>
    <lineage>
        <taxon>Eukaryota</taxon>
        <taxon>Sar</taxon>
        <taxon>Alveolata</taxon>
        <taxon>Apicomplexa</taxon>
        <taxon>Conoidasida</taxon>
        <taxon>Coccidia</taxon>
        <taxon>Eucoccidiorida</taxon>
        <taxon>Eimeriorina</taxon>
        <taxon>Sarcocystidae</taxon>
        <taxon>Neospora</taxon>
    </lineage>
</organism>
<dbReference type="eggNOG" id="KOG1330">
    <property type="taxonomic scope" value="Eukaryota"/>
</dbReference>
<sequence length="362" mass="38286">MTTPLEADPKSGGDGGESGPLIPQKSGYKLGPSVVTTQAVLNTVSGIEGLDIQLMPASFKILQADFSWALQDLGALVFYQSISQALSGLVWGYLADRSSRVRLLATGCCSWGLVSMFLAMGTQYWQFAVLKVLNGIAMARALSAPVSPSSFFPIVKASASGRKSVNFLGCIVGALIGGSMASLTVVPGVRYIGMPDWQASVLTACPLIGGMVGSLFGGWLGDQADHWSHFHGRPLIGQMGTLISIPLIYMGLLVIPRRPEFFGLYALDMLLLGFAIAWCPSGVNRPILSEIVESDARASVFATQIVFEGSVAAMLGSPVIAFMAESLFGYSGEGASAHSEALKLKNIEYGLLHFTYPKDASS</sequence>
<evidence type="ECO:0000256" key="4">
    <source>
        <dbReference type="ARBA" id="ARBA00022989"/>
    </source>
</evidence>
<reference evidence="9" key="1">
    <citation type="journal article" date="2012" name="PLoS Pathog.">
        <title>Comparative genomics of the apicomplexan parasites Toxoplasma gondii and Neospora caninum: Coccidia differing in host range and transmission strategy.</title>
        <authorList>
            <person name="Reid A.J."/>
            <person name="Vermont S.J."/>
            <person name="Cotton J.A."/>
            <person name="Harris D."/>
            <person name="Hill-Cawthorne G.A."/>
            <person name="Konen-Waisman S."/>
            <person name="Latham S.M."/>
            <person name="Mourier T."/>
            <person name="Norton R."/>
            <person name="Quail M.A."/>
            <person name="Sanders M."/>
            <person name="Shanmugam D."/>
            <person name="Sohal A."/>
            <person name="Wasmuth J.D."/>
            <person name="Brunk B."/>
            <person name="Grigg M.E."/>
            <person name="Howard J.C."/>
            <person name="Parkinson J."/>
            <person name="Roos D.S."/>
            <person name="Trees A.J."/>
            <person name="Berriman M."/>
            <person name="Pain A."/>
            <person name="Wastling J.M."/>
        </authorList>
    </citation>
    <scope>NUCLEOTIDE SEQUENCE [LARGE SCALE GENOMIC DNA]</scope>
    <source>
        <strain evidence="9">Liverpool</strain>
    </source>
</reference>
<feature type="transmembrane region" description="Helical" evidence="7">
    <location>
        <begin position="76"/>
        <end position="94"/>
    </location>
</feature>
<feature type="transmembrane region" description="Helical" evidence="7">
    <location>
        <begin position="101"/>
        <end position="120"/>
    </location>
</feature>
<name>F0VKQ7_NEOCL</name>
<dbReference type="Gene3D" id="1.20.1250.20">
    <property type="entry name" value="MFS general substrate transporter like domains"/>
    <property type="match status" value="2"/>
</dbReference>
<dbReference type="GO" id="GO:0022857">
    <property type="term" value="F:transmembrane transporter activity"/>
    <property type="evidence" value="ECO:0007669"/>
    <property type="project" value="InterPro"/>
</dbReference>
<dbReference type="SUPFAM" id="SSF103473">
    <property type="entry name" value="MFS general substrate transporter"/>
    <property type="match status" value="1"/>
</dbReference>
<keyword evidence="4 7" id="KW-1133">Transmembrane helix</keyword>
<dbReference type="GO" id="GO:0016020">
    <property type="term" value="C:membrane"/>
    <property type="evidence" value="ECO:0007669"/>
    <property type="project" value="UniProtKB-SubCell"/>
</dbReference>
<feature type="transmembrane region" description="Helical" evidence="7">
    <location>
        <begin position="234"/>
        <end position="255"/>
    </location>
</feature>
<keyword evidence="3 7" id="KW-0812">Transmembrane</keyword>
<dbReference type="InterPro" id="IPR036259">
    <property type="entry name" value="MFS_trans_sf"/>
</dbReference>
<gene>
    <name evidence="8" type="ORF">NCLIV_050860</name>
</gene>
<keyword evidence="5 7" id="KW-0472">Membrane</keyword>
<dbReference type="OMA" id="LISWCAT"/>
<dbReference type="InParanoid" id="F0VKQ7"/>
<evidence type="ECO:0000313" key="8">
    <source>
        <dbReference type="EMBL" id="CBZ54658.1"/>
    </source>
</evidence>
<keyword evidence="9" id="KW-1185">Reference proteome</keyword>
<dbReference type="GeneID" id="13446363"/>
<dbReference type="InterPro" id="IPR011701">
    <property type="entry name" value="MFS"/>
</dbReference>
<dbReference type="PANTHER" id="PTHR23505:SF52">
    <property type="entry name" value="MAJOR FACILITATOR SUPERFAMILY PROTEIN"/>
    <property type="match status" value="1"/>
</dbReference>
<evidence type="ECO:0000256" key="7">
    <source>
        <dbReference type="SAM" id="Phobius"/>
    </source>
</evidence>
<dbReference type="RefSeq" id="XP_003884688.1">
    <property type="nucleotide sequence ID" value="XM_003884639.1"/>
</dbReference>
<dbReference type="AlphaFoldDB" id="F0VKQ7"/>
<feature type="transmembrane region" description="Helical" evidence="7">
    <location>
        <begin position="201"/>
        <end position="222"/>
    </location>
</feature>
<feature type="transmembrane region" description="Helical" evidence="7">
    <location>
        <begin position="261"/>
        <end position="279"/>
    </location>
</feature>
<dbReference type="EMBL" id="FR823391">
    <property type="protein sequence ID" value="CBZ54658.1"/>
    <property type="molecule type" value="Genomic_DNA"/>
</dbReference>